<reference evidence="7" key="2">
    <citation type="submission" date="2021-02" db="EMBL/GenBank/DDBJ databases">
        <title>Sulfurospirillum tamanensis sp. nov.</title>
        <authorList>
            <person name="Merkel A.Y."/>
        </authorList>
    </citation>
    <scope>NUCLEOTIDE SEQUENCE [LARGE SCALE GENOMIC DNA]</scope>
    <source>
        <strain evidence="7">T05b</strain>
    </source>
</reference>
<keyword evidence="2" id="KW-0479">Metal-binding</keyword>
<evidence type="ECO:0000259" key="5">
    <source>
        <dbReference type="PROSITE" id="PS51379"/>
    </source>
</evidence>
<dbReference type="PANTHER" id="PTHR43177:SF3">
    <property type="entry name" value="PROTEIN NRFC HOMOLOG"/>
    <property type="match status" value="1"/>
</dbReference>
<dbReference type="RefSeq" id="WP_205458582.1">
    <property type="nucleotide sequence ID" value="NZ_JAFHKK010000007.1"/>
</dbReference>
<dbReference type="InterPro" id="IPR017896">
    <property type="entry name" value="4Fe4S_Fe-S-bd"/>
</dbReference>
<dbReference type="Proteomes" id="UP000703590">
    <property type="component" value="Unassembled WGS sequence"/>
</dbReference>
<keyword evidence="3" id="KW-0408">Iron</keyword>
<dbReference type="EMBL" id="JAFHKK010000007">
    <property type="protein sequence ID" value="MBN2964030.1"/>
    <property type="molecule type" value="Genomic_DNA"/>
</dbReference>
<feature type="domain" description="4Fe-4S ferredoxin-type" evidence="5">
    <location>
        <begin position="80"/>
        <end position="109"/>
    </location>
</feature>
<proteinExistence type="predicted"/>
<name>A0ABS2WQW8_9BACT</name>
<keyword evidence="4" id="KW-0411">Iron-sulfur</keyword>
<keyword evidence="7" id="KW-1185">Reference proteome</keyword>
<feature type="domain" description="4Fe-4S ferredoxin-type" evidence="5">
    <location>
        <begin position="5"/>
        <end position="35"/>
    </location>
</feature>
<dbReference type="Pfam" id="PF13247">
    <property type="entry name" value="Fer4_11"/>
    <property type="match status" value="1"/>
</dbReference>
<evidence type="ECO:0000313" key="6">
    <source>
        <dbReference type="EMBL" id="MBN2964030.1"/>
    </source>
</evidence>
<sequence>MKKAYRLVHDENLCIGCQACNIACRAENHIPLEVYRLQVFVAVRPEAATMDFTRSACVMCDNAPCVSVCPTRATFQMRDGIVLVDEKRCVSCKYCALACPYGARYTDPLTKALQKCDFCYQKRILKGELPACVEVCPTDALVFGDMNDPHSPVTQKLKNSFSFYPQSHLGTKPKVAIIPNKKGLRYE</sequence>
<dbReference type="PANTHER" id="PTHR43177">
    <property type="entry name" value="PROTEIN NRFC"/>
    <property type="match status" value="1"/>
</dbReference>
<dbReference type="InterPro" id="IPR017900">
    <property type="entry name" value="4Fe4S_Fe_S_CS"/>
</dbReference>
<feature type="domain" description="4Fe-4S ferredoxin-type" evidence="5">
    <location>
        <begin position="46"/>
        <end position="79"/>
    </location>
</feature>
<evidence type="ECO:0000256" key="4">
    <source>
        <dbReference type="ARBA" id="ARBA00023014"/>
    </source>
</evidence>
<dbReference type="PROSITE" id="PS00198">
    <property type="entry name" value="4FE4S_FER_1"/>
    <property type="match status" value="1"/>
</dbReference>
<evidence type="ECO:0000256" key="2">
    <source>
        <dbReference type="ARBA" id="ARBA00022723"/>
    </source>
</evidence>
<dbReference type="PROSITE" id="PS51379">
    <property type="entry name" value="4FE4S_FER_2"/>
    <property type="match status" value="3"/>
</dbReference>
<comment type="caution">
    <text evidence="6">The sequence shown here is derived from an EMBL/GenBank/DDBJ whole genome shotgun (WGS) entry which is preliminary data.</text>
</comment>
<dbReference type="InterPro" id="IPR050954">
    <property type="entry name" value="ET_IronSulfur_Cluster-Binding"/>
</dbReference>
<protein>
    <submittedName>
        <fullName evidence="6">4Fe-4S dicluster domain-containing protein</fullName>
    </submittedName>
</protein>
<organism evidence="6 7">
    <name type="scientific">Sulfurospirillum tamanense</name>
    <dbReference type="NCBI Taxonomy" id="2813362"/>
    <lineage>
        <taxon>Bacteria</taxon>
        <taxon>Pseudomonadati</taxon>
        <taxon>Campylobacterota</taxon>
        <taxon>Epsilonproteobacteria</taxon>
        <taxon>Campylobacterales</taxon>
        <taxon>Sulfurospirillaceae</taxon>
        <taxon>Sulfurospirillum</taxon>
    </lineage>
</organism>
<reference evidence="6 7" key="1">
    <citation type="submission" date="2021-02" db="EMBL/GenBank/DDBJ databases">
        <title>Sulfurospirillum tamanensis sp. nov.</title>
        <authorList>
            <person name="Frolova A."/>
            <person name="Merkel A."/>
            <person name="Slobodkin A."/>
        </authorList>
    </citation>
    <scope>NUCLEOTIDE SEQUENCE [LARGE SCALE GENOMIC DNA]</scope>
    <source>
        <strain evidence="6 7">T05b</strain>
    </source>
</reference>
<evidence type="ECO:0000256" key="3">
    <source>
        <dbReference type="ARBA" id="ARBA00023004"/>
    </source>
</evidence>
<gene>
    <name evidence="6" type="ORF">JWV37_04475</name>
</gene>
<keyword evidence="1" id="KW-0004">4Fe-4S</keyword>
<reference evidence="6 7" key="3">
    <citation type="submission" date="2021-02" db="EMBL/GenBank/DDBJ databases">
        <authorList>
            <person name="Merkel A.Y."/>
        </authorList>
    </citation>
    <scope>NUCLEOTIDE SEQUENCE [LARGE SCALE GENOMIC DNA]</scope>
    <source>
        <strain evidence="6 7">T05b</strain>
    </source>
</reference>
<evidence type="ECO:0000313" key="7">
    <source>
        <dbReference type="Proteomes" id="UP000703590"/>
    </source>
</evidence>
<dbReference type="CDD" id="cd10551">
    <property type="entry name" value="PsrB"/>
    <property type="match status" value="1"/>
</dbReference>
<dbReference type="Gene3D" id="3.30.70.20">
    <property type="match status" value="2"/>
</dbReference>
<evidence type="ECO:0000256" key="1">
    <source>
        <dbReference type="ARBA" id="ARBA00022485"/>
    </source>
</evidence>
<dbReference type="SUPFAM" id="SSF54862">
    <property type="entry name" value="4Fe-4S ferredoxins"/>
    <property type="match status" value="1"/>
</dbReference>
<accession>A0ABS2WQW8</accession>